<feature type="domain" description="HTH tetR-type" evidence="5">
    <location>
        <begin position="4"/>
        <end position="64"/>
    </location>
</feature>
<organism evidence="6 7">
    <name type="scientific">Streptomyces smaragdinus</name>
    <dbReference type="NCBI Taxonomy" id="2585196"/>
    <lineage>
        <taxon>Bacteria</taxon>
        <taxon>Bacillati</taxon>
        <taxon>Actinomycetota</taxon>
        <taxon>Actinomycetes</taxon>
        <taxon>Kitasatosporales</taxon>
        <taxon>Streptomycetaceae</taxon>
        <taxon>Streptomyces</taxon>
    </lineage>
</organism>
<dbReference type="PANTHER" id="PTHR47506:SF6">
    <property type="entry name" value="HTH-TYPE TRANSCRIPTIONAL REPRESSOR NEMR"/>
    <property type="match status" value="1"/>
</dbReference>
<evidence type="ECO:0000313" key="7">
    <source>
        <dbReference type="Proteomes" id="UP000466345"/>
    </source>
</evidence>
<dbReference type="SUPFAM" id="SSF46689">
    <property type="entry name" value="Homeodomain-like"/>
    <property type="match status" value="1"/>
</dbReference>
<dbReference type="RefSeq" id="WP_153449325.1">
    <property type="nucleotide sequence ID" value="NZ_WEGJ01000001.1"/>
</dbReference>
<dbReference type="GO" id="GO:0003677">
    <property type="term" value="F:DNA binding"/>
    <property type="evidence" value="ECO:0007669"/>
    <property type="project" value="UniProtKB-UniRule"/>
</dbReference>
<evidence type="ECO:0000313" key="6">
    <source>
        <dbReference type="EMBL" id="MQY09922.1"/>
    </source>
</evidence>
<dbReference type="Gene3D" id="1.10.357.10">
    <property type="entry name" value="Tetracycline Repressor, domain 2"/>
    <property type="match status" value="1"/>
</dbReference>
<dbReference type="PRINTS" id="PR00455">
    <property type="entry name" value="HTHTETR"/>
</dbReference>
<accession>A0A7K0C9W5</accession>
<gene>
    <name evidence="6" type="primary">acuR</name>
    <name evidence="6" type="ORF">SRB5_00250</name>
</gene>
<reference evidence="6 7" key="1">
    <citation type="submission" date="2019-10" db="EMBL/GenBank/DDBJ databases">
        <title>Streptomyces smaragdinus sp. nov. and Streptomyces fabii sp. nov., isolated from the gut of fungus growing-termite Macrotermes natalensis.</title>
        <authorList>
            <person name="Schwitalla J."/>
            <person name="Benndorf R."/>
            <person name="Martin K."/>
            <person name="De Beer W."/>
            <person name="Kaster A.-K."/>
            <person name="Vollmers J."/>
            <person name="Poulsen M."/>
            <person name="Beemelmanns C."/>
        </authorList>
    </citation>
    <scope>NUCLEOTIDE SEQUENCE [LARGE SCALE GENOMIC DNA]</scope>
    <source>
        <strain evidence="6 7">RB5</strain>
    </source>
</reference>
<protein>
    <submittedName>
        <fullName evidence="6">Transcriptional regulator AcuR</fullName>
    </submittedName>
</protein>
<evidence type="ECO:0000259" key="5">
    <source>
        <dbReference type="PROSITE" id="PS50977"/>
    </source>
</evidence>
<keyword evidence="2 4" id="KW-0238">DNA-binding</keyword>
<dbReference type="AlphaFoldDB" id="A0A7K0C9W5"/>
<dbReference type="InterPro" id="IPR011075">
    <property type="entry name" value="TetR_C"/>
</dbReference>
<dbReference type="PANTHER" id="PTHR47506">
    <property type="entry name" value="TRANSCRIPTIONAL REGULATORY PROTEIN"/>
    <property type="match status" value="1"/>
</dbReference>
<dbReference type="InterPro" id="IPR009057">
    <property type="entry name" value="Homeodomain-like_sf"/>
</dbReference>
<proteinExistence type="predicted"/>
<evidence type="ECO:0000256" key="2">
    <source>
        <dbReference type="ARBA" id="ARBA00023125"/>
    </source>
</evidence>
<keyword evidence="3" id="KW-0804">Transcription</keyword>
<dbReference type="Pfam" id="PF16925">
    <property type="entry name" value="TetR_C_13"/>
    <property type="match status" value="1"/>
</dbReference>
<evidence type="ECO:0000256" key="1">
    <source>
        <dbReference type="ARBA" id="ARBA00023015"/>
    </source>
</evidence>
<dbReference type="EMBL" id="WEGJ01000001">
    <property type="protein sequence ID" value="MQY09922.1"/>
    <property type="molecule type" value="Genomic_DNA"/>
</dbReference>
<dbReference type="PROSITE" id="PS50977">
    <property type="entry name" value="HTH_TETR_2"/>
    <property type="match status" value="1"/>
</dbReference>
<dbReference type="InterPro" id="IPR001647">
    <property type="entry name" value="HTH_TetR"/>
</dbReference>
<name>A0A7K0C9W5_9ACTN</name>
<comment type="caution">
    <text evidence="6">The sequence shown here is derived from an EMBL/GenBank/DDBJ whole genome shotgun (WGS) entry which is preliminary data.</text>
</comment>
<dbReference type="Proteomes" id="UP000466345">
    <property type="component" value="Unassembled WGS sequence"/>
</dbReference>
<dbReference type="OrthoDB" id="4541465at2"/>
<keyword evidence="1" id="KW-0805">Transcription regulation</keyword>
<feature type="DNA-binding region" description="H-T-H motif" evidence="4">
    <location>
        <begin position="27"/>
        <end position="46"/>
    </location>
</feature>
<evidence type="ECO:0000256" key="3">
    <source>
        <dbReference type="ARBA" id="ARBA00023163"/>
    </source>
</evidence>
<sequence>MPRPSVRPQLVEAATKCFHEHGFNGTGIQDIARTAGVPKGSVYNHFENKEALAGEVLDRYAASRRLGMLADGQLAPVPRLRAHFEYLAADLENFSYKRGCMFGNFGAELSNQTDLMRGKVDTGLSTWTDAVTQVLQEARETGALTSPLPPDRLGQFLVDGWEGAVLRAKVTRSRAPLDGFFDVFDALVV</sequence>
<evidence type="ECO:0000256" key="4">
    <source>
        <dbReference type="PROSITE-ProRule" id="PRU00335"/>
    </source>
</evidence>
<keyword evidence="7" id="KW-1185">Reference proteome</keyword>
<dbReference type="SUPFAM" id="SSF48498">
    <property type="entry name" value="Tetracyclin repressor-like, C-terminal domain"/>
    <property type="match status" value="1"/>
</dbReference>
<dbReference type="InterPro" id="IPR036271">
    <property type="entry name" value="Tet_transcr_reg_TetR-rel_C_sf"/>
</dbReference>
<dbReference type="Pfam" id="PF00440">
    <property type="entry name" value="TetR_N"/>
    <property type="match status" value="1"/>
</dbReference>